<evidence type="ECO:0000313" key="3">
    <source>
        <dbReference type="Proteomes" id="UP000006898"/>
    </source>
</evidence>
<dbReference type="STRING" id="671143.DAMO_2521"/>
<dbReference type="HOGENOM" id="CLU_135601_1_1_0"/>
<dbReference type="Proteomes" id="UP000006898">
    <property type="component" value="Chromosome"/>
</dbReference>
<dbReference type="AlphaFoldDB" id="D5MJK9"/>
<dbReference type="EMBL" id="FP565575">
    <property type="protein sequence ID" value="CBE69594.1"/>
    <property type="molecule type" value="Genomic_DNA"/>
</dbReference>
<dbReference type="Gene3D" id="3.40.50.1010">
    <property type="entry name" value="5'-nuclease"/>
    <property type="match status" value="1"/>
</dbReference>
<name>D5MJK9_METO1</name>
<dbReference type="SUPFAM" id="SSF88723">
    <property type="entry name" value="PIN domain-like"/>
    <property type="match status" value="1"/>
</dbReference>
<dbReference type="CDD" id="cd18689">
    <property type="entry name" value="PIN_VapC-like"/>
    <property type="match status" value="1"/>
</dbReference>
<dbReference type="InterPro" id="IPR002716">
    <property type="entry name" value="PIN_dom"/>
</dbReference>
<dbReference type="InterPro" id="IPR029060">
    <property type="entry name" value="PIN-like_dom_sf"/>
</dbReference>
<protein>
    <submittedName>
        <fullName evidence="2">Putative PilT protein-like</fullName>
    </submittedName>
</protein>
<reference evidence="2 3" key="1">
    <citation type="journal article" date="2010" name="Nature">
        <title>Nitrite-driven anaerobic methane oxidation by oxygenic bacteria.</title>
        <authorList>
            <person name="Ettwig K.F."/>
            <person name="Butler M.K."/>
            <person name="Le Paslier D."/>
            <person name="Pelletier E."/>
            <person name="Mangenot S."/>
            <person name="Kuypers M.M.M."/>
            <person name="Schreiber F."/>
            <person name="Dutilh B.E."/>
            <person name="Zedelius J."/>
            <person name="de Beer D."/>
            <person name="Gloerich J."/>
            <person name="Wessels H.J.C.T."/>
            <person name="van Allen T."/>
            <person name="Luesken F."/>
            <person name="Wu M."/>
            <person name="van de Pas-Schoonen K.T."/>
            <person name="Op den Camp H.J.M."/>
            <person name="Janssen-Megens E.M."/>
            <person name="Francoijs K-J."/>
            <person name="Stunnenberg H."/>
            <person name="Weissenbach J."/>
            <person name="Jetten M.S.M."/>
            <person name="Strous M."/>
        </authorList>
    </citation>
    <scope>NUCLEOTIDE SEQUENCE [LARGE SCALE GENOMIC DNA]</scope>
</reference>
<organism evidence="2 3">
    <name type="scientific">Methylomirabilis oxygeniifera</name>
    <dbReference type="NCBI Taxonomy" id="671143"/>
    <lineage>
        <taxon>Bacteria</taxon>
        <taxon>Candidatus Methylomirabilota</taxon>
        <taxon>Candidatus Methylomirabilia</taxon>
        <taxon>Candidatus Methylomirabilales</taxon>
        <taxon>Candidatus Methylomirabilaceae</taxon>
        <taxon>Candidatus Methylomirabilis</taxon>
    </lineage>
</organism>
<accession>D5MJK9</accession>
<gene>
    <name evidence="2" type="ORF">DAMO_2521</name>
</gene>
<sequence>MLAFLFKERGYEKILDLLEKAAQTDQVLFIAAPNWAEVRYMVERKVGAGRWSEVQHKLLGLPLEVVPADQPLAELAGEIKAIRKMSLADCFAAALARQKKADLYTGDPEFKSVEKDIKVLWL</sequence>
<feature type="domain" description="PIN" evidence="1">
    <location>
        <begin position="2"/>
        <end position="115"/>
    </location>
</feature>
<proteinExistence type="predicted"/>
<dbReference type="KEGG" id="mox:DAMO_2521"/>
<evidence type="ECO:0000259" key="1">
    <source>
        <dbReference type="Pfam" id="PF01850"/>
    </source>
</evidence>
<dbReference type="eggNOG" id="COG1848">
    <property type="taxonomic scope" value="Bacteria"/>
</dbReference>
<evidence type="ECO:0000313" key="2">
    <source>
        <dbReference type="EMBL" id="CBE69594.1"/>
    </source>
</evidence>
<dbReference type="Pfam" id="PF01850">
    <property type="entry name" value="PIN"/>
    <property type="match status" value="1"/>
</dbReference>